<protein>
    <submittedName>
        <fullName evidence="6">Taurine transport system substrate-binding protein</fullName>
    </submittedName>
</protein>
<gene>
    <name evidence="6" type="ORF">C8N30_1269</name>
</gene>
<evidence type="ECO:0000313" key="6">
    <source>
        <dbReference type="EMBL" id="RKE96700.1"/>
    </source>
</evidence>
<dbReference type="Gene3D" id="3.40.190.10">
    <property type="entry name" value="Periplasmic binding protein-like II"/>
    <property type="match status" value="2"/>
</dbReference>
<evidence type="ECO:0000256" key="2">
    <source>
        <dbReference type="ARBA" id="ARBA00010742"/>
    </source>
</evidence>
<keyword evidence="7" id="KW-1185">Reference proteome</keyword>
<evidence type="ECO:0000256" key="3">
    <source>
        <dbReference type="ARBA" id="ARBA00022729"/>
    </source>
</evidence>
<dbReference type="SUPFAM" id="SSF53850">
    <property type="entry name" value="Periplasmic binding protein-like II"/>
    <property type="match status" value="1"/>
</dbReference>
<evidence type="ECO:0000256" key="4">
    <source>
        <dbReference type="SAM" id="SignalP"/>
    </source>
</evidence>
<comment type="caution">
    <text evidence="6">The sequence shown here is derived from an EMBL/GenBank/DDBJ whole genome shotgun (WGS) entry which is preliminary data.</text>
</comment>
<comment type="subcellular location">
    <subcellularLocation>
        <location evidence="1">Periplasm</location>
    </subcellularLocation>
</comment>
<dbReference type="RefSeq" id="WP_409373582.1">
    <property type="nucleotide sequence ID" value="NZ_RAQK01000001.1"/>
</dbReference>
<dbReference type="Proteomes" id="UP000284407">
    <property type="component" value="Unassembled WGS sequence"/>
</dbReference>
<dbReference type="InterPro" id="IPR015168">
    <property type="entry name" value="SsuA/THI5"/>
</dbReference>
<dbReference type="AlphaFoldDB" id="A0A420DR87"/>
<proteinExistence type="inferred from homology"/>
<evidence type="ECO:0000259" key="5">
    <source>
        <dbReference type="Pfam" id="PF09084"/>
    </source>
</evidence>
<sequence>MMKKTVSAFVAGAVMSIASTSAFADGHGEITVGYFLEWPMPMLAAKASGAYDEALGMKVNWVSFETGTAMSAAMASGDVQLSVSQGVPPFVVAASGGQDIQVLDVAVSYSDNDNCVVAAGLEIDKDSASELAGKKVAVPLGTAAHYGFLRQMDHFGIDVGSLSVVDMAPPEGAAALGQGAVDFACGYGGGLGRMKEFGNVLLTGDEKEALGILVFDVTSGPAGYVAENGETVAKFLKVTADANAAWAADPSDEMLEVIAKESGMDLDAARASISTMKFPTVEAQLSETWLGGNAATFMKGVADVFVEAGSIDAALEDYSGTVNTGPLASANGM</sequence>
<feature type="domain" description="SsuA/THI5-like" evidence="5">
    <location>
        <begin position="40"/>
        <end position="251"/>
    </location>
</feature>
<dbReference type="STRING" id="1443111.Z949_3279"/>
<organism evidence="6 7">
    <name type="scientific">Sulfitobacter guttiformis</name>
    <dbReference type="NCBI Taxonomy" id="74349"/>
    <lineage>
        <taxon>Bacteria</taxon>
        <taxon>Pseudomonadati</taxon>
        <taxon>Pseudomonadota</taxon>
        <taxon>Alphaproteobacteria</taxon>
        <taxon>Rhodobacterales</taxon>
        <taxon>Roseobacteraceae</taxon>
        <taxon>Sulfitobacter</taxon>
    </lineage>
</organism>
<reference evidence="6 7" key="1">
    <citation type="submission" date="2018-09" db="EMBL/GenBank/DDBJ databases">
        <title>Genomic Encyclopedia of Archaeal and Bacterial Type Strains, Phase II (KMG-II): from individual species to whole genera.</title>
        <authorList>
            <person name="Goeker M."/>
        </authorList>
    </citation>
    <scope>NUCLEOTIDE SEQUENCE [LARGE SCALE GENOMIC DNA]</scope>
    <source>
        <strain evidence="6 7">DSM 11458</strain>
    </source>
</reference>
<dbReference type="Pfam" id="PF09084">
    <property type="entry name" value="NMT1"/>
    <property type="match status" value="1"/>
</dbReference>
<feature type="signal peptide" evidence="4">
    <location>
        <begin position="1"/>
        <end position="24"/>
    </location>
</feature>
<feature type="chain" id="PRO_5019425318" evidence="4">
    <location>
        <begin position="25"/>
        <end position="333"/>
    </location>
</feature>
<dbReference type="PANTHER" id="PTHR30024">
    <property type="entry name" value="ALIPHATIC SULFONATES-BINDING PROTEIN-RELATED"/>
    <property type="match status" value="1"/>
</dbReference>
<dbReference type="GO" id="GO:0042918">
    <property type="term" value="P:alkanesulfonate transmembrane transport"/>
    <property type="evidence" value="ECO:0007669"/>
    <property type="project" value="TreeGrafter"/>
</dbReference>
<dbReference type="PANTHER" id="PTHR30024:SF47">
    <property type="entry name" value="TAURINE-BINDING PERIPLASMIC PROTEIN"/>
    <property type="match status" value="1"/>
</dbReference>
<dbReference type="EMBL" id="RAQK01000001">
    <property type="protein sequence ID" value="RKE96700.1"/>
    <property type="molecule type" value="Genomic_DNA"/>
</dbReference>
<name>A0A420DR87_9RHOB</name>
<accession>A0A420DR87</accession>
<comment type="similarity">
    <text evidence="2">Belongs to the bacterial solute-binding protein SsuA/TauA family.</text>
</comment>
<dbReference type="GO" id="GO:0042597">
    <property type="term" value="C:periplasmic space"/>
    <property type="evidence" value="ECO:0007669"/>
    <property type="project" value="UniProtKB-SubCell"/>
</dbReference>
<evidence type="ECO:0000256" key="1">
    <source>
        <dbReference type="ARBA" id="ARBA00004418"/>
    </source>
</evidence>
<keyword evidence="3 4" id="KW-0732">Signal</keyword>
<evidence type="ECO:0000313" key="7">
    <source>
        <dbReference type="Proteomes" id="UP000284407"/>
    </source>
</evidence>